<dbReference type="Proteomes" id="UP000746747">
    <property type="component" value="Unassembled WGS sequence"/>
</dbReference>
<dbReference type="PANTHER" id="PTHR47653">
    <property type="entry name" value="PROTEIN BARK BEETLE"/>
    <property type="match status" value="1"/>
</dbReference>
<evidence type="ECO:0000256" key="3">
    <source>
        <dbReference type="ARBA" id="ARBA00023157"/>
    </source>
</evidence>
<keyword evidence="8" id="KW-1185">Reference proteome</keyword>
<dbReference type="InterPro" id="IPR001190">
    <property type="entry name" value="SRCR"/>
</dbReference>
<dbReference type="Pfam" id="PF13229">
    <property type="entry name" value="Beta_helix"/>
    <property type="match status" value="2"/>
</dbReference>
<evidence type="ECO:0000256" key="1">
    <source>
        <dbReference type="ARBA" id="ARBA00022729"/>
    </source>
</evidence>
<evidence type="ECO:0000256" key="4">
    <source>
        <dbReference type="ARBA" id="ARBA00023180"/>
    </source>
</evidence>
<dbReference type="SUPFAM" id="SSF51126">
    <property type="entry name" value="Pectin lyase-like"/>
    <property type="match status" value="2"/>
</dbReference>
<dbReference type="Pfam" id="PF00530">
    <property type="entry name" value="SRCR"/>
    <property type="match status" value="1"/>
</dbReference>
<dbReference type="EMBL" id="CAKAEH010001908">
    <property type="protein sequence ID" value="CAG9540185.1"/>
    <property type="molecule type" value="Genomic_DNA"/>
</dbReference>
<accession>A0A8J2Q9A8</accession>
<proteinExistence type="predicted"/>
<protein>
    <recommendedName>
        <fullName evidence="6">SRCR domain-containing protein</fullName>
    </recommendedName>
</protein>
<gene>
    <name evidence="7" type="ORF">CJOHNSTONI_LOCUS9722</name>
</gene>
<keyword evidence="4" id="KW-0325">Glycoprotein</keyword>
<dbReference type="OrthoDB" id="5857313at2759"/>
<dbReference type="InterPro" id="IPR011050">
    <property type="entry name" value="Pectin_lyase_fold/virulence"/>
</dbReference>
<dbReference type="PROSITE" id="PS50287">
    <property type="entry name" value="SRCR_2"/>
    <property type="match status" value="1"/>
</dbReference>
<reference evidence="7" key="1">
    <citation type="submission" date="2021-09" db="EMBL/GenBank/DDBJ databases">
        <authorList>
            <consortium name="Pathogen Informatics"/>
        </authorList>
    </citation>
    <scope>NUCLEOTIDE SEQUENCE</scope>
</reference>
<dbReference type="Gene3D" id="3.10.250.10">
    <property type="entry name" value="SRCR-like domain"/>
    <property type="match status" value="1"/>
</dbReference>
<dbReference type="InterPro" id="IPR006626">
    <property type="entry name" value="PbH1"/>
</dbReference>
<evidence type="ECO:0000259" key="6">
    <source>
        <dbReference type="PROSITE" id="PS50287"/>
    </source>
</evidence>
<keyword evidence="1" id="KW-0732">Signal</keyword>
<name>A0A8J2Q9A8_9BILA</name>
<dbReference type="InterPro" id="IPR053243">
    <property type="entry name" value="SJ_maturation_regulator"/>
</dbReference>
<keyword evidence="2" id="KW-0677">Repeat</keyword>
<dbReference type="AlphaFoldDB" id="A0A8J2Q9A8"/>
<evidence type="ECO:0000313" key="8">
    <source>
        <dbReference type="Proteomes" id="UP000746747"/>
    </source>
</evidence>
<evidence type="ECO:0000256" key="2">
    <source>
        <dbReference type="ARBA" id="ARBA00022737"/>
    </source>
</evidence>
<evidence type="ECO:0000256" key="5">
    <source>
        <dbReference type="PROSITE-ProRule" id="PRU00196"/>
    </source>
</evidence>
<dbReference type="SUPFAM" id="SSF56487">
    <property type="entry name" value="SRCR-like"/>
    <property type="match status" value="1"/>
</dbReference>
<feature type="disulfide bond" evidence="5">
    <location>
        <begin position="155"/>
        <end position="165"/>
    </location>
</feature>
<dbReference type="InterPro" id="IPR036772">
    <property type="entry name" value="SRCR-like_dom_sf"/>
</dbReference>
<sequence length="581" mass="65339">MKLILSVYSSNITLYYRNSPYRVQTDLTIETKAVLTIEPGVQIYFDTGVGIKIKGAILAMGNEFAYIKMLPYQQITNYDSEMPQFRLIDGPSVRQGRLQIKFQNRWRSVCTKLTNWTSIDVSVACQSMGFNDGGFWKWYERNNDTYPFVMPLPKCQPNISSLWDCEGFSNPDMIPLSENLCQGEDDIGIRCWGAPIFLGWQRHWKGLQILSSSSQYVNSDPDMVALHQESISRLEFVEILYAGYDGSTKNTTAAIRIEGISPIMNGLRIERSAGDGIHLVRPTEPVVIANSTIRNNRGHGIMVMNTTDGRVFVNMTTISGNYGDGIHYREGYDEFRYFTMSDNKKPRLDMCTEHKISPTFFFPHLIQAKLTNGTVIDDSNASPCWMIVSLPAQLPYTYSIQFMTVRNENDEKSDSETRLIICDANANFDGCDGERYRIPILNRILPQTVSFRSTSQPIYLSLQHITSGLSGRVAGDINLIFRIHASVTDKPFYGLNITHTVIENNTGNGIWAQDIRERTALTNVTIAKNEGQAGFLVRDGAADIWINASQISDNWGDGINVSYAGGSITINGTIISRNKLR</sequence>
<dbReference type="GO" id="GO:0045217">
    <property type="term" value="P:cell-cell junction maintenance"/>
    <property type="evidence" value="ECO:0007669"/>
    <property type="project" value="TreeGrafter"/>
</dbReference>
<feature type="non-terminal residue" evidence="7">
    <location>
        <position position="581"/>
    </location>
</feature>
<dbReference type="SMART" id="SM00202">
    <property type="entry name" value="SR"/>
    <property type="match status" value="1"/>
</dbReference>
<organism evidence="7 8">
    <name type="scientific">Cercopithifilaria johnstoni</name>
    <dbReference type="NCBI Taxonomy" id="2874296"/>
    <lineage>
        <taxon>Eukaryota</taxon>
        <taxon>Metazoa</taxon>
        <taxon>Ecdysozoa</taxon>
        <taxon>Nematoda</taxon>
        <taxon>Chromadorea</taxon>
        <taxon>Rhabditida</taxon>
        <taxon>Spirurina</taxon>
        <taxon>Spiruromorpha</taxon>
        <taxon>Filarioidea</taxon>
        <taxon>Onchocercidae</taxon>
        <taxon>Cercopithifilaria</taxon>
    </lineage>
</organism>
<dbReference type="PANTHER" id="PTHR47653:SF1">
    <property type="entry name" value="DELETED IN MALIGNANT BRAIN TUMORS 1 PROTEIN"/>
    <property type="match status" value="1"/>
</dbReference>
<evidence type="ECO:0000313" key="7">
    <source>
        <dbReference type="EMBL" id="CAG9540185.1"/>
    </source>
</evidence>
<comment type="caution">
    <text evidence="5">Lacks conserved residue(s) required for the propagation of feature annotation.</text>
</comment>
<dbReference type="Gene3D" id="2.160.20.10">
    <property type="entry name" value="Single-stranded right-handed beta-helix, Pectin lyase-like"/>
    <property type="match status" value="2"/>
</dbReference>
<feature type="domain" description="SRCR" evidence="6">
    <location>
        <begin position="85"/>
        <end position="192"/>
    </location>
</feature>
<keyword evidence="3 5" id="KW-1015">Disulfide bond</keyword>
<dbReference type="SMART" id="SM00710">
    <property type="entry name" value="PbH1"/>
    <property type="match status" value="6"/>
</dbReference>
<dbReference type="GO" id="GO:0016020">
    <property type="term" value="C:membrane"/>
    <property type="evidence" value="ECO:0007669"/>
    <property type="project" value="InterPro"/>
</dbReference>
<comment type="caution">
    <text evidence="7">The sequence shown here is derived from an EMBL/GenBank/DDBJ whole genome shotgun (WGS) entry which is preliminary data.</text>
</comment>
<dbReference type="InterPro" id="IPR039448">
    <property type="entry name" value="Beta_helix"/>
</dbReference>
<dbReference type="InterPro" id="IPR012334">
    <property type="entry name" value="Pectin_lyas_fold"/>
</dbReference>